<name>A0ABQ4S4S1_9HYPH</name>
<accession>A0ABQ4S4S1</accession>
<dbReference type="EMBL" id="BPQP01000170">
    <property type="protein sequence ID" value="GJD98081.1"/>
    <property type="molecule type" value="Genomic_DNA"/>
</dbReference>
<comment type="caution">
    <text evidence="2">The sequence shown here is derived from an EMBL/GenBank/DDBJ whole genome shotgun (WGS) entry which is preliminary data.</text>
</comment>
<dbReference type="Proteomes" id="UP001055125">
    <property type="component" value="Unassembled WGS sequence"/>
</dbReference>
<keyword evidence="3" id="KW-1185">Reference proteome</keyword>
<proteinExistence type="predicted"/>
<feature type="region of interest" description="Disordered" evidence="1">
    <location>
        <begin position="53"/>
        <end position="106"/>
    </location>
</feature>
<evidence type="ECO:0000256" key="1">
    <source>
        <dbReference type="SAM" id="MobiDB-lite"/>
    </source>
</evidence>
<evidence type="ECO:0000313" key="3">
    <source>
        <dbReference type="Proteomes" id="UP001055125"/>
    </source>
</evidence>
<gene>
    <name evidence="2" type="ORF">OCOJLMKI_5320</name>
</gene>
<reference evidence="2" key="1">
    <citation type="journal article" date="2021" name="Front. Microbiol.">
        <title>Comprehensive Comparative Genomics and Phenotyping of Methylobacterium Species.</title>
        <authorList>
            <person name="Alessa O."/>
            <person name="Ogura Y."/>
            <person name="Fujitani Y."/>
            <person name="Takami H."/>
            <person name="Hayashi T."/>
            <person name="Sahin N."/>
            <person name="Tani A."/>
        </authorList>
    </citation>
    <scope>NUCLEOTIDE SEQUENCE</scope>
    <source>
        <strain evidence="2">DSM 19015</strain>
    </source>
</reference>
<reference evidence="2" key="2">
    <citation type="submission" date="2021-08" db="EMBL/GenBank/DDBJ databases">
        <authorList>
            <person name="Tani A."/>
            <person name="Ola A."/>
            <person name="Ogura Y."/>
            <person name="Katsura K."/>
            <person name="Hayashi T."/>
        </authorList>
    </citation>
    <scope>NUCLEOTIDE SEQUENCE</scope>
    <source>
        <strain evidence="2">DSM 19015</strain>
    </source>
</reference>
<organism evidence="2 3">
    <name type="scientific">Methylobacterium iners</name>
    <dbReference type="NCBI Taxonomy" id="418707"/>
    <lineage>
        <taxon>Bacteria</taxon>
        <taxon>Pseudomonadati</taxon>
        <taxon>Pseudomonadota</taxon>
        <taxon>Alphaproteobacteria</taxon>
        <taxon>Hyphomicrobiales</taxon>
        <taxon>Methylobacteriaceae</taxon>
        <taxon>Methylobacterium</taxon>
    </lineage>
</organism>
<evidence type="ECO:0000313" key="2">
    <source>
        <dbReference type="EMBL" id="GJD98081.1"/>
    </source>
</evidence>
<sequence>MPAKAKPTRAEAGGTMTPTRVRAACIKASPATPPRPVGSGQRAVGGSALATALAAKKPMTQSAMRRPPRGNSRVRISCTPQKAGGRAKASAPSPRSCIARSETMAPGTPSTLWAGCRVAWLRLGSSIDQVASATVSAVAPANSTRPPSSVMRLAMNGRTLSR</sequence>
<protein>
    <submittedName>
        <fullName evidence="2">Uncharacterized protein</fullName>
    </submittedName>
</protein>